<organism evidence="2 3">
    <name type="scientific">Gossypium darwinii</name>
    <name type="common">Darwin's cotton</name>
    <name type="synonym">Gossypium barbadense var. darwinii</name>
    <dbReference type="NCBI Taxonomy" id="34276"/>
    <lineage>
        <taxon>Eukaryota</taxon>
        <taxon>Viridiplantae</taxon>
        <taxon>Streptophyta</taxon>
        <taxon>Embryophyta</taxon>
        <taxon>Tracheophyta</taxon>
        <taxon>Spermatophyta</taxon>
        <taxon>Magnoliopsida</taxon>
        <taxon>eudicotyledons</taxon>
        <taxon>Gunneridae</taxon>
        <taxon>Pentapetalae</taxon>
        <taxon>rosids</taxon>
        <taxon>malvids</taxon>
        <taxon>Malvales</taxon>
        <taxon>Malvaceae</taxon>
        <taxon>Malvoideae</taxon>
        <taxon>Gossypium</taxon>
    </lineage>
</organism>
<feature type="non-terminal residue" evidence="2">
    <location>
        <position position="1"/>
    </location>
</feature>
<proteinExistence type="predicted"/>
<dbReference type="Proteomes" id="UP000323506">
    <property type="component" value="Chromosome D07"/>
</dbReference>
<dbReference type="EMBL" id="CM017707">
    <property type="protein sequence ID" value="TYG61425.1"/>
    <property type="molecule type" value="Genomic_DNA"/>
</dbReference>
<dbReference type="AlphaFoldDB" id="A0A5D2BVQ1"/>
<protein>
    <submittedName>
        <fullName evidence="2">Uncharacterized protein</fullName>
    </submittedName>
</protein>
<keyword evidence="3" id="KW-1185">Reference proteome</keyword>
<gene>
    <name evidence="2" type="ORF">ES288_D07G147300v1</name>
</gene>
<accession>A0A5D2BVQ1</accession>
<keyword evidence="1" id="KW-0812">Transmembrane</keyword>
<evidence type="ECO:0000256" key="1">
    <source>
        <dbReference type="SAM" id="Phobius"/>
    </source>
</evidence>
<keyword evidence="1" id="KW-1133">Transmembrane helix</keyword>
<sequence length="72" mass="8316">FPHSPIHVSSLVSPLTFLLFPLLSFLFFFLNFHLIFLLDLLLTLLPLRLLCDYLFYSSFAIVNPSKGEGREN</sequence>
<keyword evidence="1" id="KW-0472">Membrane</keyword>
<feature type="transmembrane region" description="Helical" evidence="1">
    <location>
        <begin position="20"/>
        <end position="45"/>
    </location>
</feature>
<evidence type="ECO:0000313" key="3">
    <source>
        <dbReference type="Proteomes" id="UP000323506"/>
    </source>
</evidence>
<dbReference type="EMBL" id="CM017707">
    <property type="protein sequence ID" value="TYG61426.1"/>
    <property type="molecule type" value="Genomic_DNA"/>
</dbReference>
<reference evidence="2 3" key="1">
    <citation type="submission" date="2019-06" db="EMBL/GenBank/DDBJ databases">
        <title>WGS assembly of Gossypium darwinii.</title>
        <authorList>
            <person name="Chen Z.J."/>
            <person name="Sreedasyam A."/>
            <person name="Ando A."/>
            <person name="Song Q."/>
            <person name="De L."/>
            <person name="Hulse-Kemp A."/>
            <person name="Ding M."/>
            <person name="Ye W."/>
            <person name="Kirkbride R."/>
            <person name="Jenkins J."/>
            <person name="Plott C."/>
            <person name="Lovell J."/>
            <person name="Lin Y.-M."/>
            <person name="Vaughn R."/>
            <person name="Liu B."/>
            <person name="Li W."/>
            <person name="Simpson S."/>
            <person name="Scheffler B."/>
            <person name="Saski C."/>
            <person name="Grover C."/>
            <person name="Hu G."/>
            <person name="Conover J."/>
            <person name="Carlson J."/>
            <person name="Shu S."/>
            <person name="Boston L."/>
            <person name="Williams M."/>
            <person name="Peterson D."/>
            <person name="Mcgee K."/>
            <person name="Jones D."/>
            <person name="Wendel J."/>
            <person name="Stelly D."/>
            <person name="Grimwood J."/>
            <person name="Schmutz J."/>
        </authorList>
    </citation>
    <scope>NUCLEOTIDE SEQUENCE [LARGE SCALE GENOMIC DNA]</scope>
    <source>
        <strain evidence="2">1808015.09</strain>
    </source>
</reference>
<dbReference type="EMBL" id="CM017707">
    <property type="protein sequence ID" value="TYG61424.1"/>
    <property type="molecule type" value="Genomic_DNA"/>
</dbReference>
<evidence type="ECO:0000313" key="2">
    <source>
        <dbReference type="EMBL" id="TYG61424.1"/>
    </source>
</evidence>
<name>A0A5D2BVQ1_GOSDA</name>